<dbReference type="Pfam" id="PF00753">
    <property type="entry name" value="Lactamase_B"/>
    <property type="match status" value="1"/>
</dbReference>
<name>B8JG92_ANAD2</name>
<dbReference type="Gene3D" id="3.60.15.10">
    <property type="entry name" value="Ribonuclease Z/Hydroxyacylglutathione hydrolase-like"/>
    <property type="match status" value="1"/>
</dbReference>
<evidence type="ECO:0000259" key="1">
    <source>
        <dbReference type="SMART" id="SM00849"/>
    </source>
</evidence>
<evidence type="ECO:0000313" key="2">
    <source>
        <dbReference type="EMBL" id="ACL66495.1"/>
    </source>
</evidence>
<gene>
    <name evidence="2" type="ordered locus">A2cp1_3160</name>
</gene>
<organism evidence="2 3">
    <name type="scientific">Anaeromyxobacter dehalogenans (strain ATCC BAA-258 / DSM 21875 / 2CP-1)</name>
    <dbReference type="NCBI Taxonomy" id="455488"/>
    <lineage>
        <taxon>Bacteria</taxon>
        <taxon>Pseudomonadati</taxon>
        <taxon>Myxococcota</taxon>
        <taxon>Myxococcia</taxon>
        <taxon>Myxococcales</taxon>
        <taxon>Cystobacterineae</taxon>
        <taxon>Anaeromyxobacteraceae</taxon>
        <taxon>Anaeromyxobacter</taxon>
    </lineage>
</organism>
<proteinExistence type="predicted"/>
<dbReference type="CDD" id="cd07726">
    <property type="entry name" value="ST1585-like_MBL-fold"/>
    <property type="match status" value="1"/>
</dbReference>
<dbReference type="InterPro" id="IPR050855">
    <property type="entry name" value="NDM-1-like"/>
</dbReference>
<protein>
    <submittedName>
        <fullName evidence="2">Beta-lactamase domain protein</fullName>
    </submittedName>
</protein>
<keyword evidence="3" id="KW-1185">Reference proteome</keyword>
<dbReference type="RefSeq" id="WP_012634213.1">
    <property type="nucleotide sequence ID" value="NC_011891.1"/>
</dbReference>
<evidence type="ECO:0000313" key="3">
    <source>
        <dbReference type="Proteomes" id="UP000007089"/>
    </source>
</evidence>
<sequence>MTLEPAREIAPGVHLIDTGYVRPRLAAAYLVRGRDAAAVVETGTAGSVPRVLDAVAAAGLRPDDVSHVVVTHVHLDHAAGAGALLRALPRARLVVHPRGARHMIDPSKLMAGAAEVYGAERVRALYGEVVPAPADRVIEAPDGFTLDLGDRPLRALDAPGHAKHHLVLHDPRSRGFFTGDAFGISYRETDSAGEPFLFPTTTPVQLDPPALKATLARMLAEAPERVYLTHYGMLEGDIARHAAALGHGLDEHVRLARAAPPGPGRHAALREALAGQLLAGLAAHGAPLDAAAALELFAVDLDLNAQGLEVWLDAQAAA</sequence>
<dbReference type="SUPFAM" id="SSF56281">
    <property type="entry name" value="Metallo-hydrolase/oxidoreductase"/>
    <property type="match status" value="1"/>
</dbReference>
<accession>B8JG92</accession>
<dbReference type="EMBL" id="CP001359">
    <property type="protein sequence ID" value="ACL66495.1"/>
    <property type="molecule type" value="Genomic_DNA"/>
</dbReference>
<dbReference type="SMART" id="SM00849">
    <property type="entry name" value="Lactamase_B"/>
    <property type="match status" value="1"/>
</dbReference>
<dbReference type="InterPro" id="IPR036866">
    <property type="entry name" value="RibonucZ/Hydroxyglut_hydro"/>
</dbReference>
<reference evidence="2" key="1">
    <citation type="submission" date="2009-01" db="EMBL/GenBank/DDBJ databases">
        <title>Complete sequence of Anaeromyxobacter dehalogenans 2CP-1.</title>
        <authorList>
            <consortium name="US DOE Joint Genome Institute"/>
            <person name="Lucas S."/>
            <person name="Copeland A."/>
            <person name="Lapidus A."/>
            <person name="Glavina del Rio T."/>
            <person name="Dalin E."/>
            <person name="Tice H."/>
            <person name="Bruce D."/>
            <person name="Goodwin L."/>
            <person name="Pitluck S."/>
            <person name="Saunders E."/>
            <person name="Brettin T."/>
            <person name="Detter J.C."/>
            <person name="Han C."/>
            <person name="Larimer F."/>
            <person name="Land M."/>
            <person name="Hauser L."/>
            <person name="Kyrpides N."/>
            <person name="Ovchinnikova G."/>
            <person name="Beliaev A.S."/>
            <person name="Richardson P."/>
        </authorList>
    </citation>
    <scope>NUCLEOTIDE SEQUENCE</scope>
    <source>
        <strain evidence="2">2CP-1</strain>
    </source>
</reference>
<dbReference type="AlphaFoldDB" id="B8JG92"/>
<dbReference type="PANTHER" id="PTHR42951:SF22">
    <property type="entry name" value="METALLO BETA-LACTAMASE SUPERFAMILY LIPOPROTEIN"/>
    <property type="match status" value="1"/>
</dbReference>
<dbReference type="HOGENOM" id="CLU_061385_1_0_7"/>
<feature type="domain" description="Metallo-beta-lactamase" evidence="1">
    <location>
        <begin position="25"/>
        <end position="230"/>
    </location>
</feature>
<dbReference type="Proteomes" id="UP000007089">
    <property type="component" value="Chromosome"/>
</dbReference>
<dbReference type="PANTHER" id="PTHR42951">
    <property type="entry name" value="METALLO-BETA-LACTAMASE DOMAIN-CONTAINING"/>
    <property type="match status" value="1"/>
</dbReference>
<dbReference type="InterPro" id="IPR037482">
    <property type="entry name" value="ST1585_MBL-fold"/>
</dbReference>
<dbReference type="InterPro" id="IPR001279">
    <property type="entry name" value="Metallo-B-lactamas"/>
</dbReference>
<dbReference type="KEGG" id="acp:A2cp1_3160"/>